<reference evidence="4" key="1">
    <citation type="journal article" date="2019" name="Int. J. Syst. Evol. Microbiol.">
        <title>The Global Catalogue of Microorganisms (GCM) 10K type strain sequencing project: providing services to taxonomists for standard genome sequencing and annotation.</title>
        <authorList>
            <consortium name="The Broad Institute Genomics Platform"/>
            <consortium name="The Broad Institute Genome Sequencing Center for Infectious Disease"/>
            <person name="Wu L."/>
            <person name="Ma J."/>
        </authorList>
    </citation>
    <scope>NUCLEOTIDE SEQUENCE [LARGE SCALE GENOMIC DNA]</scope>
    <source>
        <strain evidence="4">CGMCC 4.7677</strain>
    </source>
</reference>
<organism evidence="3 4">
    <name type="scientific">Amycolatopsis deserti</name>
    <dbReference type="NCBI Taxonomy" id="185696"/>
    <lineage>
        <taxon>Bacteria</taxon>
        <taxon>Bacillati</taxon>
        <taxon>Actinomycetota</taxon>
        <taxon>Actinomycetes</taxon>
        <taxon>Pseudonocardiales</taxon>
        <taxon>Pseudonocardiaceae</taxon>
        <taxon>Amycolatopsis</taxon>
    </lineage>
</organism>
<dbReference type="GO" id="GO:0016787">
    <property type="term" value="F:hydrolase activity"/>
    <property type="evidence" value="ECO:0007669"/>
    <property type="project" value="UniProtKB-KW"/>
</dbReference>
<dbReference type="PANTHER" id="PTHR43329">
    <property type="entry name" value="EPOXIDE HYDROLASE"/>
    <property type="match status" value="1"/>
</dbReference>
<dbReference type="Pfam" id="PF00561">
    <property type="entry name" value="Abhydrolase_1"/>
    <property type="match status" value="1"/>
</dbReference>
<proteinExistence type="predicted"/>
<dbReference type="RefSeq" id="WP_191247966.1">
    <property type="nucleotide sequence ID" value="NZ_BNAU01000008.1"/>
</dbReference>
<dbReference type="PRINTS" id="PR00412">
    <property type="entry name" value="EPOXHYDRLASE"/>
</dbReference>
<comment type="caution">
    <text evidence="3">The sequence shown here is derived from an EMBL/GenBank/DDBJ whole genome shotgun (WGS) entry which is preliminary data.</text>
</comment>
<keyword evidence="4" id="KW-1185">Reference proteome</keyword>
<evidence type="ECO:0000313" key="3">
    <source>
        <dbReference type="EMBL" id="GHF18116.1"/>
    </source>
</evidence>
<dbReference type="Gene3D" id="3.40.50.1820">
    <property type="entry name" value="alpha/beta hydrolase"/>
    <property type="match status" value="1"/>
</dbReference>
<keyword evidence="1 3" id="KW-0378">Hydrolase</keyword>
<evidence type="ECO:0000256" key="1">
    <source>
        <dbReference type="ARBA" id="ARBA00022801"/>
    </source>
</evidence>
<dbReference type="EMBL" id="BNAU01000008">
    <property type="protein sequence ID" value="GHF18116.1"/>
    <property type="molecule type" value="Genomic_DNA"/>
</dbReference>
<accession>A0ABQ3JB90</accession>
<dbReference type="SUPFAM" id="SSF53474">
    <property type="entry name" value="alpha/beta-Hydrolases"/>
    <property type="match status" value="1"/>
</dbReference>
<feature type="domain" description="AB hydrolase-1" evidence="2">
    <location>
        <begin position="27"/>
        <end position="279"/>
    </location>
</feature>
<protein>
    <submittedName>
        <fullName evidence="3">Hydrolase</fullName>
    </submittedName>
</protein>
<dbReference type="InterPro" id="IPR000639">
    <property type="entry name" value="Epox_hydrolase-like"/>
</dbReference>
<name>A0ABQ3JB90_9PSEU</name>
<dbReference type="Proteomes" id="UP000605897">
    <property type="component" value="Unassembled WGS sequence"/>
</dbReference>
<evidence type="ECO:0000313" key="4">
    <source>
        <dbReference type="Proteomes" id="UP000605897"/>
    </source>
</evidence>
<evidence type="ECO:0000259" key="2">
    <source>
        <dbReference type="Pfam" id="PF00561"/>
    </source>
</evidence>
<dbReference type="PRINTS" id="PR00111">
    <property type="entry name" value="ABHYDROLASE"/>
</dbReference>
<dbReference type="InterPro" id="IPR000073">
    <property type="entry name" value="AB_hydrolase_1"/>
</dbReference>
<sequence>MIPGLVERMVPVDGASVHVVHGGAGHPVLLLHGFPQTHIAWRHVATSLADDFHVVCADLPGYGASSPSPGNDDPAAYAKRATAATMVAVMRELGHERFSVVGHDRGALVAFRAALDHPDVIEHLAVLDVIPTADNWAALHGAGGVFAFHLYLLAQPSDLPERMITADPDAFFGHFLDTWTGVPGAIPADIRAAYLAAAGTPRSIHAICQDYRASAFVDAGHDQADRDAGRTLTMPVLAMWQDPGDLVLPFDPRQVWASWAPDLRTRVLPCGHFLPEERPAEVTAAIRDLLAGR</sequence>
<gene>
    <name evidence="3" type="ORF">GCM10017786_59820</name>
</gene>
<dbReference type="InterPro" id="IPR029058">
    <property type="entry name" value="AB_hydrolase_fold"/>
</dbReference>